<dbReference type="EMBL" id="JAHLUX010000004">
    <property type="protein sequence ID" value="KAG7819825.1"/>
    <property type="molecule type" value="Genomic_DNA"/>
</dbReference>
<evidence type="ECO:0000259" key="14">
    <source>
        <dbReference type="PROSITE" id="PS50157"/>
    </source>
</evidence>
<feature type="region of interest" description="Disordered" evidence="13">
    <location>
        <begin position="88"/>
        <end position="132"/>
    </location>
</feature>
<dbReference type="PROSITE" id="PS50157">
    <property type="entry name" value="ZINC_FINGER_C2H2_2"/>
    <property type="match status" value="2"/>
</dbReference>
<dbReference type="InterPro" id="IPR013087">
    <property type="entry name" value="Znf_C2H2_type"/>
</dbReference>
<comment type="caution">
    <text evidence="15">The sequence shown here is derived from an EMBL/GenBank/DDBJ whole genome shotgun (WGS) entry which is preliminary data.</text>
</comment>
<dbReference type="GO" id="GO:0005634">
    <property type="term" value="C:nucleus"/>
    <property type="evidence" value="ECO:0007669"/>
    <property type="project" value="UniProtKB-SubCell"/>
</dbReference>
<dbReference type="EMBL" id="JAHLVD010000020">
    <property type="protein sequence ID" value="KAG7845645.1"/>
    <property type="molecule type" value="Genomic_DNA"/>
</dbReference>
<dbReference type="GO" id="GO:0008270">
    <property type="term" value="F:zinc ion binding"/>
    <property type="evidence" value="ECO:0007669"/>
    <property type="project" value="UniProtKB-KW"/>
</dbReference>
<evidence type="ECO:0000256" key="13">
    <source>
        <dbReference type="SAM" id="MobiDB-lite"/>
    </source>
</evidence>
<evidence type="ECO:0000313" key="18">
    <source>
        <dbReference type="Proteomes" id="UP001197328"/>
    </source>
</evidence>
<dbReference type="GO" id="GO:0000978">
    <property type="term" value="F:RNA polymerase II cis-regulatory region sequence-specific DNA binding"/>
    <property type="evidence" value="ECO:0007669"/>
    <property type="project" value="TreeGrafter"/>
</dbReference>
<protein>
    <recommendedName>
        <fullName evidence="14">C2H2-type domain-containing protein</fullName>
    </recommendedName>
</protein>
<feature type="compositionally biased region" description="Polar residues" evidence="13">
    <location>
        <begin position="101"/>
        <end position="111"/>
    </location>
</feature>
<feature type="domain" description="C2H2-type" evidence="14">
    <location>
        <begin position="200"/>
        <end position="228"/>
    </location>
</feature>
<dbReference type="PANTHER" id="PTHR23233">
    <property type="entry name" value="SAL-LIKE PROTEIN"/>
    <property type="match status" value="1"/>
</dbReference>
<keyword evidence="18" id="KW-1185">Reference proteome</keyword>
<dbReference type="Pfam" id="PF00096">
    <property type="entry name" value="zf-C2H2"/>
    <property type="match status" value="2"/>
</dbReference>
<name>A0AAN6DG14_PICAN</name>
<evidence type="ECO:0000256" key="5">
    <source>
        <dbReference type="ARBA" id="ARBA00022771"/>
    </source>
</evidence>
<evidence type="ECO:0000256" key="9">
    <source>
        <dbReference type="ARBA" id="ARBA00023163"/>
    </source>
</evidence>
<organism evidence="15 17">
    <name type="scientific">Pichia angusta</name>
    <name type="common">Yeast</name>
    <name type="synonym">Hansenula polymorpha</name>
    <dbReference type="NCBI Taxonomy" id="870730"/>
    <lineage>
        <taxon>Eukaryota</taxon>
        <taxon>Fungi</taxon>
        <taxon>Dikarya</taxon>
        <taxon>Ascomycota</taxon>
        <taxon>Saccharomycotina</taxon>
        <taxon>Pichiomycetes</taxon>
        <taxon>Pichiales</taxon>
        <taxon>Pichiaceae</taxon>
        <taxon>Ogataea</taxon>
    </lineage>
</organism>
<evidence type="ECO:0000256" key="2">
    <source>
        <dbReference type="ARBA" id="ARBA00006991"/>
    </source>
</evidence>
<comment type="subcellular location">
    <subcellularLocation>
        <location evidence="1">Nucleus</location>
    </subcellularLocation>
</comment>
<feature type="region of interest" description="Disordered" evidence="13">
    <location>
        <begin position="257"/>
        <end position="282"/>
    </location>
</feature>
<keyword evidence="4" id="KW-0677">Repeat</keyword>
<feature type="compositionally biased region" description="Basic and acidic residues" evidence="13">
    <location>
        <begin position="257"/>
        <end position="273"/>
    </location>
</feature>
<evidence type="ECO:0000256" key="12">
    <source>
        <dbReference type="PROSITE-ProRule" id="PRU00042"/>
    </source>
</evidence>
<evidence type="ECO:0000256" key="6">
    <source>
        <dbReference type="ARBA" id="ARBA00022833"/>
    </source>
</evidence>
<dbReference type="Gene3D" id="3.30.160.60">
    <property type="entry name" value="Classic Zinc Finger"/>
    <property type="match status" value="2"/>
</dbReference>
<dbReference type="Proteomes" id="UP001196530">
    <property type="component" value="Unassembled WGS sequence"/>
</dbReference>
<evidence type="ECO:0000313" key="16">
    <source>
        <dbReference type="EMBL" id="KAG7845645.1"/>
    </source>
</evidence>
<dbReference type="PANTHER" id="PTHR23233:SF84">
    <property type="entry name" value="FI23031P1"/>
    <property type="match status" value="1"/>
</dbReference>
<comment type="similarity">
    <text evidence="11">Belongs to the sal C2H2-type zinc-finger protein family.</text>
</comment>
<dbReference type="SUPFAM" id="SSF57667">
    <property type="entry name" value="beta-beta-alpha zinc fingers"/>
    <property type="match status" value="1"/>
</dbReference>
<proteinExistence type="inferred from homology"/>
<dbReference type="AlphaFoldDB" id="A0AAN6DG14"/>
<sequence length="282" mass="31985">MDPSASLPYSEFIEVLAYSQYVPQHMSATQPAHHDFVLTGPTSYNAPQLRINYQQGPRHTASSLDLGQLESYNNSQTQTQGNYAFQSTESQHYPPLPTPPQSISKGTTSFEKITPHPTIDATYTSSPHQVPAAGQSLLQTPVNVGREGLSEHKDIPRVQSFPIATLYNQNALQKVKRRNTFSERSATGSEREEPKLSRKNRCCFICQKVFNRPSGLKIHMYSHTGEKPFRCQWESCGKPFSVRSNLIRHHKIHLRKQEQRIQNERQDSTRDDILQQPASIAQ</sequence>
<evidence type="ECO:0000256" key="3">
    <source>
        <dbReference type="ARBA" id="ARBA00022723"/>
    </source>
</evidence>
<evidence type="ECO:0000256" key="11">
    <source>
        <dbReference type="ARBA" id="ARBA00038474"/>
    </source>
</evidence>
<dbReference type="InterPro" id="IPR051565">
    <property type="entry name" value="Sal_C2H2-zinc-finger"/>
</dbReference>
<keyword evidence="9" id="KW-0804">Transcription</keyword>
<dbReference type="RefSeq" id="XP_043060704.1">
    <property type="nucleotide sequence ID" value="XM_043202981.1"/>
</dbReference>
<keyword evidence="6" id="KW-0862">Zinc</keyword>
<dbReference type="SMART" id="SM00355">
    <property type="entry name" value="ZnF_C2H2"/>
    <property type="match status" value="2"/>
</dbReference>
<keyword evidence="3" id="KW-0479">Metal-binding</keyword>
<dbReference type="FunFam" id="3.30.160.60:FF:001174">
    <property type="entry name" value="zinc finger protein 527 isoform X1"/>
    <property type="match status" value="1"/>
</dbReference>
<dbReference type="Proteomes" id="UP001197328">
    <property type="component" value="Unassembled WGS sequence"/>
</dbReference>
<comment type="similarity">
    <text evidence="2">Belongs to the krueppel C2H2-type zinc-finger protein family.</text>
</comment>
<dbReference type="GeneID" id="66126550"/>
<evidence type="ECO:0000256" key="8">
    <source>
        <dbReference type="ARBA" id="ARBA00023125"/>
    </source>
</evidence>
<feature type="domain" description="C2H2-type" evidence="14">
    <location>
        <begin position="229"/>
        <end position="258"/>
    </location>
</feature>
<reference evidence="15 18" key="1">
    <citation type="journal article" date="2021" name="G3 (Bethesda)">
        <title>Genomic diversity, chromosomal rearrangements, and interspecies hybridization in the ogataea polymorpha species complex.</title>
        <authorList>
            <person name="Hanson S.J."/>
            <person name="Cinneide E.O."/>
            <person name="Salzberg L.I."/>
            <person name="Wolfe K.H."/>
            <person name="McGowan J."/>
            <person name="Fitzpatrick D.A."/>
            <person name="Matlin K."/>
        </authorList>
    </citation>
    <scope>NUCLEOTIDE SEQUENCE</scope>
    <source>
        <strain evidence="16">51-138</strain>
        <strain evidence="15">61-244</strain>
    </source>
</reference>
<evidence type="ECO:0000256" key="7">
    <source>
        <dbReference type="ARBA" id="ARBA00023015"/>
    </source>
</evidence>
<keyword evidence="8" id="KW-0238">DNA-binding</keyword>
<dbReference type="PROSITE" id="PS00028">
    <property type="entry name" value="ZINC_FINGER_C2H2_1"/>
    <property type="match status" value="2"/>
</dbReference>
<keyword evidence="7" id="KW-0805">Transcription regulation</keyword>
<keyword evidence="10" id="KW-0539">Nucleus</keyword>
<gene>
    <name evidence="15" type="ORF">KL928_002499</name>
    <name evidence="16" type="ORF">KL940_005201</name>
</gene>
<dbReference type="GO" id="GO:0000981">
    <property type="term" value="F:DNA-binding transcription factor activity, RNA polymerase II-specific"/>
    <property type="evidence" value="ECO:0007669"/>
    <property type="project" value="TreeGrafter"/>
</dbReference>
<evidence type="ECO:0000256" key="4">
    <source>
        <dbReference type="ARBA" id="ARBA00022737"/>
    </source>
</evidence>
<evidence type="ECO:0000256" key="1">
    <source>
        <dbReference type="ARBA" id="ARBA00004123"/>
    </source>
</evidence>
<evidence type="ECO:0000256" key="10">
    <source>
        <dbReference type="ARBA" id="ARBA00023242"/>
    </source>
</evidence>
<accession>A0AAN6DG14</accession>
<evidence type="ECO:0000313" key="17">
    <source>
        <dbReference type="Proteomes" id="UP001196530"/>
    </source>
</evidence>
<evidence type="ECO:0000313" key="15">
    <source>
        <dbReference type="EMBL" id="KAG7819825.1"/>
    </source>
</evidence>
<dbReference type="InterPro" id="IPR036236">
    <property type="entry name" value="Znf_C2H2_sf"/>
</dbReference>
<keyword evidence="5 12" id="KW-0863">Zinc-finger</keyword>